<dbReference type="InterPro" id="IPR000871">
    <property type="entry name" value="Beta-lactam_class-A"/>
</dbReference>
<keyword evidence="3" id="KW-0378">Hydrolase</keyword>
<feature type="chain" id="PRO_5045647029" evidence="1">
    <location>
        <begin position="29"/>
        <end position="368"/>
    </location>
</feature>
<keyword evidence="4" id="KW-1185">Reference proteome</keyword>
<protein>
    <submittedName>
        <fullName evidence="3">Serine hydrolase</fullName>
    </submittedName>
</protein>
<feature type="domain" description="Beta-lactamase class A catalytic" evidence="2">
    <location>
        <begin position="68"/>
        <end position="206"/>
    </location>
</feature>
<evidence type="ECO:0000256" key="1">
    <source>
        <dbReference type="SAM" id="SignalP"/>
    </source>
</evidence>
<dbReference type="GO" id="GO:0016787">
    <property type="term" value="F:hydrolase activity"/>
    <property type="evidence" value="ECO:0007669"/>
    <property type="project" value="UniProtKB-KW"/>
</dbReference>
<dbReference type="InterPro" id="IPR045155">
    <property type="entry name" value="Beta-lactam_cat"/>
</dbReference>
<feature type="signal peptide" evidence="1">
    <location>
        <begin position="1"/>
        <end position="28"/>
    </location>
</feature>
<dbReference type="RefSeq" id="WP_317549351.1">
    <property type="nucleotide sequence ID" value="NZ_JAWLKE010000008.1"/>
</dbReference>
<dbReference type="PANTHER" id="PTHR35333">
    <property type="entry name" value="BETA-LACTAMASE"/>
    <property type="match status" value="1"/>
</dbReference>
<accession>A0ABU4B3H0</accession>
<dbReference type="InterPro" id="IPR012338">
    <property type="entry name" value="Beta-lactam/transpept-like"/>
</dbReference>
<dbReference type="EMBL" id="JAWLKE010000008">
    <property type="protein sequence ID" value="MDV6233026.1"/>
    <property type="molecule type" value="Genomic_DNA"/>
</dbReference>
<name>A0ABU4B3H0_9NOCA</name>
<evidence type="ECO:0000313" key="3">
    <source>
        <dbReference type="EMBL" id="MDV6233026.1"/>
    </source>
</evidence>
<organism evidence="3 4">
    <name type="scientific">Rhodococcus cercidiphylli</name>
    <dbReference type="NCBI Taxonomy" id="489916"/>
    <lineage>
        <taxon>Bacteria</taxon>
        <taxon>Bacillati</taxon>
        <taxon>Actinomycetota</taxon>
        <taxon>Actinomycetes</taxon>
        <taxon>Mycobacteriales</taxon>
        <taxon>Nocardiaceae</taxon>
        <taxon>Rhodococcus</taxon>
    </lineage>
</organism>
<comment type="caution">
    <text evidence="3">The sequence shown here is derived from an EMBL/GenBank/DDBJ whole genome shotgun (WGS) entry which is preliminary data.</text>
</comment>
<evidence type="ECO:0000259" key="2">
    <source>
        <dbReference type="Pfam" id="PF13354"/>
    </source>
</evidence>
<proteinExistence type="predicted"/>
<dbReference type="PANTHER" id="PTHR35333:SF3">
    <property type="entry name" value="BETA-LACTAMASE-TYPE TRANSPEPTIDASE FOLD CONTAINING PROTEIN"/>
    <property type="match status" value="1"/>
</dbReference>
<reference evidence="3 4" key="1">
    <citation type="submission" date="2023-10" db="EMBL/GenBank/DDBJ databases">
        <title>Development of a sustainable strategy for remediation of hydrocarbon-contaminated territories based on the waste exchange concept.</title>
        <authorList>
            <person name="Krivoruchko A."/>
        </authorList>
    </citation>
    <scope>NUCLEOTIDE SEQUENCE [LARGE SCALE GENOMIC DNA]</scope>
    <source>
        <strain evidence="3 4">IEGM 1322</strain>
    </source>
</reference>
<dbReference type="PROSITE" id="PS51257">
    <property type="entry name" value="PROKAR_LIPOPROTEIN"/>
    <property type="match status" value="1"/>
</dbReference>
<dbReference type="Pfam" id="PF13354">
    <property type="entry name" value="Beta-lactamase2"/>
    <property type="match status" value="1"/>
</dbReference>
<evidence type="ECO:0000313" key="4">
    <source>
        <dbReference type="Proteomes" id="UP001185899"/>
    </source>
</evidence>
<keyword evidence="1" id="KW-0732">Signal</keyword>
<sequence>MRHSTWISTTCAAVLLVGGCATDTDAGAATTTTPTPENCAPVTSTDLATEDGWIGLIDQAPDTVGLVIDDGRGRTVEHRADQKQVLASAIKVVHLAAYAQAVANGTIDPNEQVALTDWERWYVPGTDANAHPKALTRLGIANAGTNATDPNATVRIDDMVSAMIQESDNSVPDYLRYRLGDQALVDAAAAGGWENFEAPSMVADMLSVFDPELADADNWETAQKWAFDPQFRAHVEASVQVPTFEDQAARVESSFRGGSAEQLNGMYRAFTDGTYGDASDTILRQLEWQPAGDGVLGVGFKGGSLAGVITQGFELRRNDGTVATAVWLTDGLSADKFEQAYAGAGAQQQLIVEAMLSTEVLDRIACVV</sequence>
<dbReference type="SUPFAM" id="SSF56601">
    <property type="entry name" value="beta-lactamase/transpeptidase-like"/>
    <property type="match status" value="1"/>
</dbReference>
<dbReference type="Proteomes" id="UP001185899">
    <property type="component" value="Unassembled WGS sequence"/>
</dbReference>
<dbReference type="Gene3D" id="3.40.710.10">
    <property type="entry name" value="DD-peptidase/beta-lactamase superfamily"/>
    <property type="match status" value="1"/>
</dbReference>
<gene>
    <name evidence="3" type="ORF">R3P95_20930</name>
</gene>